<gene>
    <name evidence="1" type="ORF">MYCTH_93897</name>
</gene>
<dbReference type="EMBL" id="CP003004">
    <property type="protein sequence ID" value="AEO57889.1"/>
    <property type="molecule type" value="Genomic_DNA"/>
</dbReference>
<evidence type="ECO:0000313" key="2">
    <source>
        <dbReference type="Proteomes" id="UP000007322"/>
    </source>
</evidence>
<dbReference type="KEGG" id="mtm:MYCTH_93897"/>
<evidence type="ECO:0000313" key="1">
    <source>
        <dbReference type="EMBL" id="AEO57889.1"/>
    </source>
</evidence>
<dbReference type="AlphaFoldDB" id="G2QBE6"/>
<sequence>MCQSNGYFMQTQDAVASKWVVFAVIGRQKIFPSERRLQGYGVTLEIFFEVDQRTSTTPCYTRPLLLSGKTAAESGWLPSDTTDKEPQHQPAAPQYSGYTVSYRHLANADEAESGCREGSPAQSGKVEYLAGAMEHREAFSQWNPACENHFTAQMYSADEKMELRESGGNARHIPINYLAGLVRRGAAKQRALSPWRITDVGFLSGLDRHQPNQMGAPITAWYSTLHVWAYCRKLIPAAASYYALVIRASPDFPIMPRSARHL</sequence>
<name>G2QBE6_THET4</name>
<accession>G2QBE6</accession>
<dbReference type="Proteomes" id="UP000007322">
    <property type="component" value="Chromosome 3"/>
</dbReference>
<dbReference type="HOGENOM" id="CLU_1062383_0_0_1"/>
<protein>
    <submittedName>
        <fullName evidence="1">Uncharacterized protein</fullName>
    </submittedName>
</protein>
<dbReference type="VEuPathDB" id="FungiDB:MYCTH_93897"/>
<reference evidence="1 2" key="1">
    <citation type="journal article" date="2011" name="Nat. Biotechnol.">
        <title>Comparative genomic analysis of the thermophilic biomass-degrading fungi Myceliophthora thermophila and Thielavia terrestris.</title>
        <authorList>
            <person name="Berka R.M."/>
            <person name="Grigoriev I.V."/>
            <person name="Otillar R."/>
            <person name="Salamov A."/>
            <person name="Grimwood J."/>
            <person name="Reid I."/>
            <person name="Ishmael N."/>
            <person name="John T."/>
            <person name="Darmond C."/>
            <person name="Moisan M.-C."/>
            <person name="Henrissat B."/>
            <person name="Coutinho P.M."/>
            <person name="Lombard V."/>
            <person name="Natvig D.O."/>
            <person name="Lindquist E."/>
            <person name="Schmutz J."/>
            <person name="Lucas S."/>
            <person name="Harris P."/>
            <person name="Powlowski J."/>
            <person name="Bellemare A."/>
            <person name="Taylor D."/>
            <person name="Butler G."/>
            <person name="de Vries R.P."/>
            <person name="Allijn I.E."/>
            <person name="van den Brink J."/>
            <person name="Ushinsky S."/>
            <person name="Storms R."/>
            <person name="Powell A.J."/>
            <person name="Paulsen I.T."/>
            <person name="Elbourne L.D.H."/>
            <person name="Baker S.E."/>
            <person name="Magnuson J."/>
            <person name="LaBoissiere S."/>
            <person name="Clutterbuck A.J."/>
            <person name="Martinez D."/>
            <person name="Wogulis M."/>
            <person name="de Leon A.L."/>
            <person name="Rey M.W."/>
            <person name="Tsang A."/>
        </authorList>
    </citation>
    <scope>NUCLEOTIDE SEQUENCE [LARGE SCALE GENOMIC DNA]</scope>
    <source>
        <strain evidence="2">ATCC 42464 / BCRC 31852 / DSM 1799</strain>
    </source>
</reference>
<dbReference type="RefSeq" id="XP_003663134.1">
    <property type="nucleotide sequence ID" value="XM_003663086.1"/>
</dbReference>
<dbReference type="GeneID" id="11507760"/>
<proteinExistence type="predicted"/>
<organism evidence="1 2">
    <name type="scientific">Thermothelomyces thermophilus (strain ATCC 42464 / BCRC 31852 / DSM 1799)</name>
    <name type="common">Sporotrichum thermophile</name>
    <dbReference type="NCBI Taxonomy" id="573729"/>
    <lineage>
        <taxon>Eukaryota</taxon>
        <taxon>Fungi</taxon>
        <taxon>Dikarya</taxon>
        <taxon>Ascomycota</taxon>
        <taxon>Pezizomycotina</taxon>
        <taxon>Sordariomycetes</taxon>
        <taxon>Sordariomycetidae</taxon>
        <taxon>Sordariales</taxon>
        <taxon>Chaetomiaceae</taxon>
        <taxon>Thermothelomyces</taxon>
    </lineage>
</organism>
<keyword evidence="2" id="KW-1185">Reference proteome</keyword>
<dbReference type="InParanoid" id="G2QBE6"/>